<dbReference type="Proteomes" id="UP000469670">
    <property type="component" value="Unassembled WGS sequence"/>
</dbReference>
<reference evidence="1 2" key="1">
    <citation type="submission" date="2020-01" db="EMBL/GenBank/DDBJ databases">
        <title>Insect and environment-associated Actinomycetes.</title>
        <authorList>
            <person name="Currrie C."/>
            <person name="Chevrette M."/>
            <person name="Carlson C."/>
            <person name="Stubbendieck R."/>
            <person name="Wendt-Pienkowski E."/>
        </authorList>
    </citation>
    <scope>NUCLEOTIDE SEQUENCE [LARGE SCALE GENOMIC DNA]</scope>
    <source>
        <strain evidence="1 2">SID7590</strain>
    </source>
</reference>
<organism evidence="1 2">
    <name type="scientific">Streptomyces parvus</name>
    <dbReference type="NCBI Taxonomy" id="66428"/>
    <lineage>
        <taxon>Bacteria</taxon>
        <taxon>Bacillati</taxon>
        <taxon>Actinomycetota</taxon>
        <taxon>Actinomycetes</taxon>
        <taxon>Kitasatosporales</taxon>
        <taxon>Streptomycetaceae</taxon>
        <taxon>Streptomyces</taxon>
    </lineage>
</organism>
<dbReference type="RefSeq" id="WP_164200516.1">
    <property type="nucleotide sequence ID" value="NZ_JAAGMP010000314.1"/>
</dbReference>
<dbReference type="EMBL" id="JAAGMP010000314">
    <property type="protein sequence ID" value="NEC17894.1"/>
    <property type="molecule type" value="Genomic_DNA"/>
</dbReference>
<name>A0A7K3RRM2_9ACTN</name>
<sequence length="116" mass="12826">MITSTVIYERTQQYTETGVRLRIDDVSATLNVSGNPNNPKPISVTELAIGYKATQVHSGRTTKTTVEVTNITYLLDDPDCKMAYVHASRLDQPQEWPTWVAELVEHYSPSGTGGAQ</sequence>
<comment type="caution">
    <text evidence="1">The sequence shown here is derived from an EMBL/GenBank/DDBJ whole genome shotgun (WGS) entry which is preliminary data.</text>
</comment>
<evidence type="ECO:0000313" key="1">
    <source>
        <dbReference type="EMBL" id="NEC17894.1"/>
    </source>
</evidence>
<dbReference type="AlphaFoldDB" id="A0A7K3RRM2"/>
<accession>A0A7K3RRM2</accession>
<proteinExistence type="predicted"/>
<evidence type="ECO:0000313" key="2">
    <source>
        <dbReference type="Proteomes" id="UP000469670"/>
    </source>
</evidence>
<gene>
    <name evidence="1" type="ORF">G3I50_06405</name>
</gene>
<protein>
    <submittedName>
        <fullName evidence="1">Uncharacterized protein</fullName>
    </submittedName>
</protein>